<evidence type="ECO:0000313" key="2">
    <source>
        <dbReference type="Proteomes" id="UP000000674"/>
    </source>
</evidence>
<dbReference type="Gene3D" id="2.20.28.10">
    <property type="match status" value="1"/>
</dbReference>
<gene>
    <name evidence="1" type="ordered locus">Mthe_1013</name>
</gene>
<keyword evidence="2" id="KW-1185">Reference proteome</keyword>
<evidence type="ECO:0000313" key="1">
    <source>
        <dbReference type="EMBL" id="ABK14798.1"/>
    </source>
</evidence>
<dbReference type="EMBL" id="CP000477">
    <property type="protein sequence ID" value="ABK14798.1"/>
    <property type="molecule type" value="Genomic_DNA"/>
</dbReference>
<sequence length="52" mass="5566">MCTVGGGPDLGAIEEGLSAKDYICLDCGNKFKGMGKRPMCPSCKSRNVKLER</sequence>
<dbReference type="GeneID" id="4463212"/>
<name>A0B7X4_METTP</name>
<proteinExistence type="predicted"/>
<dbReference type="OrthoDB" id="102288at2157"/>
<reference evidence="1 2" key="1">
    <citation type="submission" date="2006-10" db="EMBL/GenBank/DDBJ databases">
        <title>Complete sequence of Methanosaeta thermophila PT.</title>
        <authorList>
            <consortium name="US DOE Joint Genome Institute"/>
            <person name="Copeland A."/>
            <person name="Lucas S."/>
            <person name="Lapidus A."/>
            <person name="Barry K."/>
            <person name="Detter J.C."/>
            <person name="Glavina del Rio T."/>
            <person name="Hammon N."/>
            <person name="Israni S."/>
            <person name="Pitluck S."/>
            <person name="Chain P."/>
            <person name="Malfatti S."/>
            <person name="Shin M."/>
            <person name="Vergez L."/>
            <person name="Schmutz J."/>
            <person name="Larimer F."/>
            <person name="Land M."/>
            <person name="Hauser L."/>
            <person name="Kyrpides N."/>
            <person name="Kim E."/>
            <person name="Smith K.S."/>
            <person name="Ingram-Smith C."/>
            <person name="Richardson P."/>
        </authorList>
    </citation>
    <scope>NUCLEOTIDE SEQUENCE [LARGE SCALE GENOMIC DNA]</scope>
    <source>
        <strain evidence="2">DSM 6194 / JCM 14653 / NBRC 101360 / PT</strain>
    </source>
</reference>
<dbReference type="KEGG" id="mtp:Mthe_1013"/>
<protein>
    <submittedName>
        <fullName evidence="1">Uncharacterized protein</fullName>
    </submittedName>
</protein>
<dbReference type="RefSeq" id="WP_011696192.1">
    <property type="nucleotide sequence ID" value="NC_008553.1"/>
</dbReference>
<dbReference type="HOGENOM" id="CLU_213007_0_0_2"/>
<accession>A0B7X4</accession>
<dbReference type="AlphaFoldDB" id="A0B7X4"/>
<dbReference type="Proteomes" id="UP000000674">
    <property type="component" value="Chromosome"/>
</dbReference>
<dbReference type="STRING" id="349307.Mthe_1013"/>
<organism evidence="1 2">
    <name type="scientific">Methanothrix thermoacetophila (strain DSM 6194 / JCM 14653 / NBRC 101360 / PT)</name>
    <name type="common">Methanosaeta thermophila</name>
    <dbReference type="NCBI Taxonomy" id="349307"/>
    <lineage>
        <taxon>Archaea</taxon>
        <taxon>Methanobacteriati</taxon>
        <taxon>Methanobacteriota</taxon>
        <taxon>Stenosarchaea group</taxon>
        <taxon>Methanomicrobia</taxon>
        <taxon>Methanotrichales</taxon>
        <taxon>Methanotrichaceae</taxon>
        <taxon>Methanothrix</taxon>
    </lineage>
</organism>